<feature type="domain" description="Cupin type-2" evidence="1">
    <location>
        <begin position="54"/>
        <end position="105"/>
    </location>
</feature>
<dbReference type="GeneID" id="37044582"/>
<protein>
    <recommendedName>
        <fullName evidence="1">Cupin type-2 domain-containing protein</fullName>
    </recommendedName>
</protein>
<sequence length="200" mass="22418">MSDLKRPHIDEQGRWHFFDGDLIAWKVSNDGKSFTSGQIFKKGSPHSGVGPKSTATPPYHTHLYQTETFDVKSGVLCYKIDGKLGKLKPGQTAVIPPHRPHTFWCDPESGQDLEVYITVRGGDNAGFDEDFVRNFYGYLSSRTMAGKAPNPLQMLRFLDDADVILADVPFGLGGWLNVIVGRWLGGYLFGYSPRYKLFQE</sequence>
<reference evidence="2 3" key="1">
    <citation type="journal article" date="2018" name="Mol. Biol. Evol.">
        <title>Broad Genomic Sampling Reveals a Smut Pathogenic Ancestry of the Fungal Clade Ustilaginomycotina.</title>
        <authorList>
            <person name="Kijpornyongpan T."/>
            <person name="Mondo S.J."/>
            <person name="Barry K."/>
            <person name="Sandor L."/>
            <person name="Lee J."/>
            <person name="Lipzen A."/>
            <person name="Pangilinan J."/>
            <person name="LaButti K."/>
            <person name="Hainaut M."/>
            <person name="Henrissat B."/>
            <person name="Grigoriev I.V."/>
            <person name="Spatafora J.W."/>
            <person name="Aime M.C."/>
        </authorList>
    </citation>
    <scope>NUCLEOTIDE SEQUENCE [LARGE SCALE GENOMIC DNA]</scope>
    <source>
        <strain evidence="2 3">MCA 4198</strain>
    </source>
</reference>
<dbReference type="Proteomes" id="UP000245768">
    <property type="component" value="Unassembled WGS sequence"/>
</dbReference>
<dbReference type="RefSeq" id="XP_025375128.1">
    <property type="nucleotide sequence ID" value="XM_025522666.1"/>
</dbReference>
<dbReference type="InParanoid" id="A0A316YEC7"/>
<dbReference type="Pfam" id="PF07883">
    <property type="entry name" value="Cupin_2"/>
    <property type="match status" value="1"/>
</dbReference>
<dbReference type="EMBL" id="KZ819639">
    <property type="protein sequence ID" value="PWN87930.1"/>
    <property type="molecule type" value="Genomic_DNA"/>
</dbReference>
<evidence type="ECO:0000313" key="2">
    <source>
        <dbReference type="EMBL" id="PWN87930.1"/>
    </source>
</evidence>
<dbReference type="SUPFAM" id="SSF51182">
    <property type="entry name" value="RmlC-like cupins"/>
    <property type="match status" value="1"/>
</dbReference>
<name>A0A316YEC7_9BASI</name>
<dbReference type="InterPro" id="IPR013096">
    <property type="entry name" value="Cupin_2"/>
</dbReference>
<dbReference type="InterPro" id="IPR014710">
    <property type="entry name" value="RmlC-like_jellyroll"/>
</dbReference>
<dbReference type="OrthoDB" id="9976870at2759"/>
<dbReference type="CDD" id="cd02208">
    <property type="entry name" value="cupin_RmlC-like"/>
    <property type="match status" value="1"/>
</dbReference>
<dbReference type="Gene3D" id="2.60.120.10">
    <property type="entry name" value="Jelly Rolls"/>
    <property type="match status" value="1"/>
</dbReference>
<evidence type="ECO:0000259" key="1">
    <source>
        <dbReference type="Pfam" id="PF07883"/>
    </source>
</evidence>
<dbReference type="InterPro" id="IPR011051">
    <property type="entry name" value="RmlC_Cupin_sf"/>
</dbReference>
<organism evidence="2 3">
    <name type="scientific">Acaromyces ingoldii</name>
    <dbReference type="NCBI Taxonomy" id="215250"/>
    <lineage>
        <taxon>Eukaryota</taxon>
        <taxon>Fungi</taxon>
        <taxon>Dikarya</taxon>
        <taxon>Basidiomycota</taxon>
        <taxon>Ustilaginomycotina</taxon>
        <taxon>Exobasidiomycetes</taxon>
        <taxon>Exobasidiales</taxon>
        <taxon>Cryptobasidiaceae</taxon>
        <taxon>Acaromyces</taxon>
    </lineage>
</organism>
<keyword evidence="3" id="KW-1185">Reference proteome</keyword>
<accession>A0A316YEC7</accession>
<proteinExistence type="predicted"/>
<dbReference type="AlphaFoldDB" id="A0A316YEC7"/>
<dbReference type="STRING" id="215250.A0A316YEC7"/>
<gene>
    <name evidence="2" type="ORF">FA10DRAFT_269207</name>
</gene>
<evidence type="ECO:0000313" key="3">
    <source>
        <dbReference type="Proteomes" id="UP000245768"/>
    </source>
</evidence>